<evidence type="ECO:0000313" key="1">
    <source>
        <dbReference type="EMBL" id="RKD96878.1"/>
    </source>
</evidence>
<sequence length="203" mass="23909">MEERSAFDILVDYPKKHGLDYDTHTNDRRFHFFPSDPVLNTKFVIFKKDNLFFCAYDSFGTKAYMNCTYTGLYGLIDIPEPLELKMTKKDWLDKFLTSNKRKTGNHYIDENVTISSKSSDIPLRIVNATAVKHFLKMTERTNPLKVIIENDYLQFVKELKGKMVVGVEINKWLFEEPDIDYFLEHGSKLLHSMQRKKDILHKL</sequence>
<protein>
    <submittedName>
        <fullName evidence="1">Uncharacterized protein</fullName>
    </submittedName>
</protein>
<organism evidence="1 2">
    <name type="scientific">Marinifilum flexuosum</name>
    <dbReference type="NCBI Taxonomy" id="1117708"/>
    <lineage>
        <taxon>Bacteria</taxon>
        <taxon>Pseudomonadati</taxon>
        <taxon>Bacteroidota</taxon>
        <taxon>Bacteroidia</taxon>
        <taxon>Marinilabiliales</taxon>
        <taxon>Marinifilaceae</taxon>
    </lineage>
</organism>
<keyword evidence="2" id="KW-1185">Reference proteome</keyword>
<dbReference type="Proteomes" id="UP000284531">
    <property type="component" value="Unassembled WGS sequence"/>
</dbReference>
<reference evidence="1 2" key="1">
    <citation type="submission" date="2018-09" db="EMBL/GenBank/DDBJ databases">
        <title>Genomic Encyclopedia of Archaeal and Bacterial Type Strains, Phase II (KMG-II): from individual species to whole genera.</title>
        <authorList>
            <person name="Goeker M."/>
        </authorList>
    </citation>
    <scope>NUCLEOTIDE SEQUENCE [LARGE SCALE GENOMIC DNA]</scope>
    <source>
        <strain evidence="1 2">DSM 21950</strain>
    </source>
</reference>
<gene>
    <name evidence="1" type="ORF">BXY64_3827</name>
</gene>
<dbReference type="RefSeq" id="WP_120241525.1">
    <property type="nucleotide sequence ID" value="NZ_RAPQ01000012.1"/>
</dbReference>
<comment type="caution">
    <text evidence="1">The sequence shown here is derived from an EMBL/GenBank/DDBJ whole genome shotgun (WGS) entry which is preliminary data.</text>
</comment>
<evidence type="ECO:0000313" key="2">
    <source>
        <dbReference type="Proteomes" id="UP000284531"/>
    </source>
</evidence>
<accession>A0A419WN66</accession>
<dbReference type="AlphaFoldDB" id="A0A419WN66"/>
<dbReference type="EMBL" id="RAPQ01000012">
    <property type="protein sequence ID" value="RKD96878.1"/>
    <property type="molecule type" value="Genomic_DNA"/>
</dbReference>
<proteinExistence type="predicted"/>
<dbReference type="OrthoDB" id="1116114at2"/>
<name>A0A419WN66_9BACT</name>